<dbReference type="PANTHER" id="PTHR19328:SF75">
    <property type="entry name" value="ALDOSE SUGAR DEHYDROGENASE YLII"/>
    <property type="match status" value="1"/>
</dbReference>
<dbReference type="InterPro" id="IPR011041">
    <property type="entry name" value="Quinoprot_gluc/sorb_DH_b-prop"/>
</dbReference>
<evidence type="ECO:0000313" key="2">
    <source>
        <dbReference type="EMBL" id="MDN3575771.1"/>
    </source>
</evidence>
<dbReference type="Pfam" id="PF07995">
    <property type="entry name" value="GSDH"/>
    <property type="match status" value="1"/>
</dbReference>
<feature type="domain" description="Glucose/Sorbosone dehydrogenase" evidence="1">
    <location>
        <begin position="21"/>
        <end position="350"/>
    </location>
</feature>
<dbReference type="EMBL" id="JAUFPU010000003">
    <property type="protein sequence ID" value="MDN3575771.1"/>
    <property type="molecule type" value="Genomic_DNA"/>
</dbReference>
<dbReference type="Gene3D" id="2.120.10.30">
    <property type="entry name" value="TolB, C-terminal domain"/>
    <property type="match status" value="1"/>
</dbReference>
<dbReference type="Proteomes" id="UP001180081">
    <property type="component" value="Unassembled WGS sequence"/>
</dbReference>
<organism evidence="2 3">
    <name type="scientific">Chitinimonas viridis</name>
    <dbReference type="NCBI Taxonomy" id="664880"/>
    <lineage>
        <taxon>Bacteria</taxon>
        <taxon>Pseudomonadati</taxon>
        <taxon>Pseudomonadota</taxon>
        <taxon>Betaproteobacteria</taxon>
        <taxon>Neisseriales</taxon>
        <taxon>Chitinibacteraceae</taxon>
        <taxon>Chitinimonas</taxon>
    </lineage>
</organism>
<dbReference type="InterPro" id="IPR011042">
    <property type="entry name" value="6-blade_b-propeller_TolB-like"/>
</dbReference>
<dbReference type="EC" id="1.1.5.-" evidence="2"/>
<evidence type="ECO:0000313" key="3">
    <source>
        <dbReference type="Proteomes" id="UP001180081"/>
    </source>
</evidence>
<reference evidence="2" key="1">
    <citation type="journal article" date="2014" name="Int. J. Syst. Evol. Microbiol.">
        <title>Complete genome of a new Firmicutes species belonging to the dominant human colonic microbiota ('Ruminococcus bicirculans') reveals two chromosomes and a selective capacity to utilize plant glucans.</title>
        <authorList>
            <consortium name="NISC Comparative Sequencing Program"/>
            <person name="Wegmann U."/>
            <person name="Louis P."/>
            <person name="Goesmann A."/>
            <person name="Henrissat B."/>
            <person name="Duncan S.H."/>
            <person name="Flint H.J."/>
        </authorList>
    </citation>
    <scope>NUCLEOTIDE SEQUENCE</scope>
    <source>
        <strain evidence="2">CECT 7703</strain>
    </source>
</reference>
<sequence length="354" mass="38490">MQSAPLQAATKLQAVTVARGLEHPWGLAFLPDGRMLVSERPGRLRLVARDGAVSAPLKGVPAVFASGQGGLLDVVLHPAFATNQWVYLVYAEPDPQQASLAGTAVARGKLVGEQLQGVQVLFRQQPKVAGGNHFGARLAFALDGRFFLAMGERFQRDRAQHPMEHLGKVVRLHDDGRVPADNPFVGRPGYQPEIWSLGHRNVQGAAIHPQSGQLWTAEHGAQGGDEINTPKAGRNYGWPVITYGRNYGGGKIGEGTAKDGMEQPQHYWDPSIAPSGMAFYTGNRYPGWRGSLLVGALRGQHVARLSLDGERVVAEEKLLMELGRRVRDVRQGPDGWVYLLTDAADGEVLRLELQ</sequence>
<keyword evidence="2" id="KW-0560">Oxidoreductase</keyword>
<dbReference type="PANTHER" id="PTHR19328">
    <property type="entry name" value="HEDGEHOG-INTERACTING PROTEIN"/>
    <property type="match status" value="1"/>
</dbReference>
<comment type="caution">
    <text evidence="2">The sequence shown here is derived from an EMBL/GenBank/DDBJ whole genome shotgun (WGS) entry which is preliminary data.</text>
</comment>
<proteinExistence type="predicted"/>
<protein>
    <submittedName>
        <fullName evidence="2">PQQ-dependent sugar dehydrogenase</fullName>
        <ecNumber evidence="2">1.1.5.-</ecNumber>
    </submittedName>
</protein>
<dbReference type="InterPro" id="IPR012938">
    <property type="entry name" value="Glc/Sorbosone_DH"/>
</dbReference>
<reference evidence="2" key="2">
    <citation type="submission" date="2023-06" db="EMBL/GenBank/DDBJ databases">
        <authorList>
            <person name="Lucena T."/>
            <person name="Sun Q."/>
        </authorList>
    </citation>
    <scope>NUCLEOTIDE SEQUENCE</scope>
    <source>
        <strain evidence="2">CECT 7703</strain>
    </source>
</reference>
<dbReference type="SUPFAM" id="SSF50952">
    <property type="entry name" value="Soluble quinoprotein glucose dehydrogenase"/>
    <property type="match status" value="1"/>
</dbReference>
<evidence type="ECO:0000259" key="1">
    <source>
        <dbReference type="Pfam" id="PF07995"/>
    </source>
</evidence>
<dbReference type="GO" id="GO:0016491">
    <property type="term" value="F:oxidoreductase activity"/>
    <property type="evidence" value="ECO:0007669"/>
    <property type="project" value="UniProtKB-KW"/>
</dbReference>
<accession>A0ABT8B273</accession>
<keyword evidence="3" id="KW-1185">Reference proteome</keyword>
<name>A0ABT8B273_9NEIS</name>
<gene>
    <name evidence="2" type="ORF">QWZ03_03180</name>
</gene>